<proteinExistence type="predicted"/>
<evidence type="ECO:0000313" key="1">
    <source>
        <dbReference type="EMBL" id="KKL70759.1"/>
    </source>
</evidence>
<reference evidence="1" key="1">
    <citation type="journal article" date="2015" name="Nature">
        <title>Complex archaea that bridge the gap between prokaryotes and eukaryotes.</title>
        <authorList>
            <person name="Spang A."/>
            <person name="Saw J.H."/>
            <person name="Jorgensen S.L."/>
            <person name="Zaremba-Niedzwiedzka K."/>
            <person name="Martijn J."/>
            <person name="Lind A.E."/>
            <person name="van Eijk R."/>
            <person name="Schleper C."/>
            <person name="Guy L."/>
            <person name="Ettema T.J."/>
        </authorList>
    </citation>
    <scope>NUCLEOTIDE SEQUENCE</scope>
</reference>
<sequence>MSENDTLPKDPWTFHEAMDILRERYGDQYDVRLVPSVRLGGGPHRCRCTIRVSHGEFSAAADLHYMEAFRDALKQTLEAAP</sequence>
<comment type="caution">
    <text evidence="1">The sequence shown here is derived from an EMBL/GenBank/DDBJ whole genome shotgun (WGS) entry which is preliminary data.</text>
</comment>
<protein>
    <submittedName>
        <fullName evidence="1">Uncharacterized protein</fullName>
    </submittedName>
</protein>
<dbReference type="EMBL" id="LAZR01025802">
    <property type="protein sequence ID" value="KKL70759.1"/>
    <property type="molecule type" value="Genomic_DNA"/>
</dbReference>
<name>A0A0F9E9Y6_9ZZZZ</name>
<dbReference type="AlphaFoldDB" id="A0A0F9E9Y6"/>
<organism evidence="1">
    <name type="scientific">marine sediment metagenome</name>
    <dbReference type="NCBI Taxonomy" id="412755"/>
    <lineage>
        <taxon>unclassified sequences</taxon>
        <taxon>metagenomes</taxon>
        <taxon>ecological metagenomes</taxon>
    </lineage>
</organism>
<gene>
    <name evidence="1" type="ORF">LCGC14_2101710</name>
</gene>
<accession>A0A0F9E9Y6</accession>